<dbReference type="Proteomes" id="UP000824264">
    <property type="component" value="Unassembled WGS sequence"/>
</dbReference>
<comment type="caution">
    <text evidence="1">The sequence shown here is derived from an EMBL/GenBank/DDBJ whole genome shotgun (WGS) entry which is preliminary data.</text>
</comment>
<dbReference type="AlphaFoldDB" id="A0A9D1U9R3"/>
<accession>A0A9D1U9R3</accession>
<sequence>MRPLALPPWFPLKTLAVQGALALGVTLFVLAPLWYQSHQVAADIADLRTRIQVQETLAPLMAGLDEKRRETRLLIGASTVLPTPASLPDIVTSIQRLVSLADIQSARFVPAAETVVEKNSIRLDGTLSAEPDQFRRLVLLLSEQPWLSGMEFLNVTPAGGAPSYSLGIWATFTQPLHTTSGH</sequence>
<proteinExistence type="predicted"/>
<gene>
    <name evidence="1" type="ORF">H9874_11600</name>
</gene>
<dbReference type="EMBL" id="DXGI01000434">
    <property type="protein sequence ID" value="HIW79767.1"/>
    <property type="molecule type" value="Genomic_DNA"/>
</dbReference>
<evidence type="ECO:0000313" key="1">
    <source>
        <dbReference type="EMBL" id="HIW79767.1"/>
    </source>
</evidence>
<reference evidence="1" key="1">
    <citation type="journal article" date="2021" name="PeerJ">
        <title>Extensive microbial diversity within the chicken gut microbiome revealed by metagenomics and culture.</title>
        <authorList>
            <person name="Gilroy R."/>
            <person name="Ravi A."/>
            <person name="Getino M."/>
            <person name="Pursley I."/>
            <person name="Horton D.L."/>
            <person name="Alikhan N.F."/>
            <person name="Baker D."/>
            <person name="Gharbi K."/>
            <person name="Hall N."/>
            <person name="Watson M."/>
            <person name="Adriaenssens E.M."/>
            <person name="Foster-Nyarko E."/>
            <person name="Jarju S."/>
            <person name="Secka A."/>
            <person name="Antonio M."/>
            <person name="Oren A."/>
            <person name="Chaudhuri R.R."/>
            <person name="La Ragione R."/>
            <person name="Hildebrand F."/>
            <person name="Pallen M.J."/>
        </authorList>
    </citation>
    <scope>NUCLEOTIDE SEQUENCE</scope>
    <source>
        <strain evidence="1">ChiSxjej5B17-1746</strain>
    </source>
</reference>
<name>A0A9D1U9R3_9BACT</name>
<reference evidence="1" key="2">
    <citation type="submission" date="2021-04" db="EMBL/GenBank/DDBJ databases">
        <authorList>
            <person name="Gilroy R."/>
        </authorList>
    </citation>
    <scope>NUCLEOTIDE SEQUENCE</scope>
    <source>
        <strain evidence="1">ChiSxjej5B17-1746</strain>
    </source>
</reference>
<organism evidence="1 2">
    <name type="scientific">Candidatus Bilophila faecipullorum</name>
    <dbReference type="NCBI Taxonomy" id="2838482"/>
    <lineage>
        <taxon>Bacteria</taxon>
        <taxon>Pseudomonadati</taxon>
        <taxon>Thermodesulfobacteriota</taxon>
        <taxon>Desulfovibrionia</taxon>
        <taxon>Desulfovibrionales</taxon>
        <taxon>Desulfovibrionaceae</taxon>
        <taxon>Bilophila</taxon>
    </lineage>
</organism>
<protein>
    <submittedName>
        <fullName evidence="1">Uncharacterized protein</fullName>
    </submittedName>
</protein>
<evidence type="ECO:0000313" key="2">
    <source>
        <dbReference type="Proteomes" id="UP000824264"/>
    </source>
</evidence>